<feature type="compositionally biased region" description="Basic and acidic residues" evidence="2">
    <location>
        <begin position="214"/>
        <end position="225"/>
    </location>
</feature>
<organism evidence="5 6">
    <name type="scientific">Dreissena polymorpha</name>
    <name type="common">Zebra mussel</name>
    <name type="synonym">Mytilus polymorpha</name>
    <dbReference type="NCBI Taxonomy" id="45954"/>
    <lineage>
        <taxon>Eukaryota</taxon>
        <taxon>Metazoa</taxon>
        <taxon>Spiralia</taxon>
        <taxon>Lophotrochozoa</taxon>
        <taxon>Mollusca</taxon>
        <taxon>Bivalvia</taxon>
        <taxon>Autobranchia</taxon>
        <taxon>Heteroconchia</taxon>
        <taxon>Euheterodonta</taxon>
        <taxon>Imparidentia</taxon>
        <taxon>Neoheterodontei</taxon>
        <taxon>Myida</taxon>
        <taxon>Dreissenoidea</taxon>
        <taxon>Dreissenidae</taxon>
        <taxon>Dreissena</taxon>
    </lineage>
</organism>
<feature type="coiled-coil region" evidence="1">
    <location>
        <begin position="263"/>
        <end position="290"/>
    </location>
</feature>
<keyword evidence="6" id="KW-1185">Reference proteome</keyword>
<feature type="signal peptide" evidence="3">
    <location>
        <begin position="1"/>
        <end position="23"/>
    </location>
</feature>
<keyword evidence="1" id="KW-0175">Coiled coil</keyword>
<evidence type="ECO:0000313" key="5">
    <source>
        <dbReference type="EMBL" id="KAH3887383.1"/>
    </source>
</evidence>
<reference evidence="5" key="1">
    <citation type="journal article" date="2019" name="bioRxiv">
        <title>The Genome of the Zebra Mussel, Dreissena polymorpha: A Resource for Invasive Species Research.</title>
        <authorList>
            <person name="McCartney M.A."/>
            <person name="Auch B."/>
            <person name="Kono T."/>
            <person name="Mallez S."/>
            <person name="Zhang Y."/>
            <person name="Obille A."/>
            <person name="Becker A."/>
            <person name="Abrahante J.E."/>
            <person name="Garbe J."/>
            <person name="Badalamenti J.P."/>
            <person name="Herman A."/>
            <person name="Mangelson H."/>
            <person name="Liachko I."/>
            <person name="Sullivan S."/>
            <person name="Sone E.D."/>
            <person name="Koren S."/>
            <person name="Silverstein K.A.T."/>
            <person name="Beckman K.B."/>
            <person name="Gohl D.M."/>
        </authorList>
    </citation>
    <scope>NUCLEOTIDE SEQUENCE</scope>
    <source>
        <strain evidence="5">Duluth1</strain>
        <tissue evidence="5">Whole animal</tissue>
    </source>
</reference>
<feature type="coiled-coil region" evidence="1">
    <location>
        <begin position="70"/>
        <end position="129"/>
    </location>
</feature>
<accession>A0A9D4S1W0</accession>
<dbReference type="Proteomes" id="UP000828390">
    <property type="component" value="Unassembled WGS sequence"/>
</dbReference>
<dbReference type="OrthoDB" id="6129306at2759"/>
<gene>
    <name evidence="5" type="ORF">DPMN_011399</name>
</gene>
<dbReference type="EMBL" id="JAIWYP010000001">
    <property type="protein sequence ID" value="KAH3887383.1"/>
    <property type="molecule type" value="Genomic_DNA"/>
</dbReference>
<protein>
    <recommendedName>
        <fullName evidence="4">Target of Nesh-SH3/FNDC1 C-terminal domain-containing protein</fullName>
    </recommendedName>
</protein>
<feature type="domain" description="Target of Nesh-SH3/FNDC1 C-terminal" evidence="4">
    <location>
        <begin position="496"/>
        <end position="603"/>
    </location>
</feature>
<proteinExistence type="predicted"/>
<evidence type="ECO:0000256" key="2">
    <source>
        <dbReference type="SAM" id="MobiDB-lite"/>
    </source>
</evidence>
<feature type="region of interest" description="Disordered" evidence="2">
    <location>
        <begin position="201"/>
        <end position="239"/>
    </location>
</feature>
<dbReference type="PANTHER" id="PTHR23197">
    <property type="entry name" value="TARSH-RELATED FIBRONECTIN DOMAIN-CONTAINING"/>
    <property type="match status" value="1"/>
</dbReference>
<dbReference type="AlphaFoldDB" id="A0A9D4S1W0"/>
<dbReference type="PANTHER" id="PTHR23197:SF11">
    <property type="entry name" value="RE03558P"/>
    <property type="match status" value="1"/>
</dbReference>
<dbReference type="InterPro" id="IPR049109">
    <property type="entry name" value="TARSH/FNDC1_C"/>
</dbReference>
<sequence length="618" mass="71883">MFMMSIFEKILVTLLLLLDVTLGGILAPPNTDQMSLTNHNNECGLHVYIPSDQVKISCKHEGSHNGPYSRSRLQEELEELKSMYTELKNEISVSKASCLFNVEEVRMDYQKAKLELEIVKNNLVGLNRNFAENDNRGEVDLRLEDVFSKKKMAKLLQPYIQKEVKDAQNRNELLVPLQEYIIKEIHAYFVETTNATIETDTKDKKTTNETIKTNTKDKTKSERRQGKSASSPQTFQLDNPTENDVRKIYTILRNHGTRVEHMSVELEKNIKDLNTKIDKIEDRLDKRMHTIVEQFLHKKLEGIQNNLTVLADLFHDLEYKTRTVRNEHIEYIIDEKVQSMKSDIMAKLLHESSPIRSELHHKLEEVKRTQRAIRENHTEEILNIHEKLVTMLDQIQGINGSLFSQMTSTELTKVYNDTADFVRTIKDSWIMVNDNFERSKDMYDRLENLNRLYADVETSVREASEEEKQSSGAITDIKAQLEVLKEKITAIEFNDWNAFNFTHSDKRNGCKNGRHYVRLLNVYLTPKYVGVTLCSENRYKIFLGENLTDTFLDIGDNYGLGEDHCEFVGAKTSSRFSTVMQPYMYYSLKGFRRSHWGEQPQKRHSQFLNLHLSTMSAV</sequence>
<feature type="compositionally biased region" description="Polar residues" evidence="2">
    <location>
        <begin position="227"/>
        <end position="239"/>
    </location>
</feature>
<reference evidence="5" key="2">
    <citation type="submission" date="2020-11" db="EMBL/GenBank/DDBJ databases">
        <authorList>
            <person name="McCartney M.A."/>
            <person name="Auch B."/>
            <person name="Kono T."/>
            <person name="Mallez S."/>
            <person name="Becker A."/>
            <person name="Gohl D.M."/>
            <person name="Silverstein K.A.T."/>
            <person name="Koren S."/>
            <person name="Bechman K.B."/>
            <person name="Herman A."/>
            <person name="Abrahante J.E."/>
            <person name="Garbe J."/>
        </authorList>
    </citation>
    <scope>NUCLEOTIDE SEQUENCE</scope>
    <source>
        <strain evidence="5">Duluth1</strain>
        <tissue evidence="5">Whole animal</tissue>
    </source>
</reference>
<evidence type="ECO:0000256" key="3">
    <source>
        <dbReference type="SAM" id="SignalP"/>
    </source>
</evidence>
<name>A0A9D4S1W0_DREPO</name>
<keyword evidence="3" id="KW-0732">Signal</keyword>
<comment type="caution">
    <text evidence="5">The sequence shown here is derived from an EMBL/GenBank/DDBJ whole genome shotgun (WGS) entry which is preliminary data.</text>
</comment>
<feature type="chain" id="PRO_5039066301" description="Target of Nesh-SH3/FNDC1 C-terminal domain-containing protein" evidence="3">
    <location>
        <begin position="24"/>
        <end position="618"/>
    </location>
</feature>
<evidence type="ECO:0000256" key="1">
    <source>
        <dbReference type="SAM" id="Coils"/>
    </source>
</evidence>
<evidence type="ECO:0000259" key="4">
    <source>
        <dbReference type="Pfam" id="PF21731"/>
    </source>
</evidence>
<evidence type="ECO:0000313" key="6">
    <source>
        <dbReference type="Proteomes" id="UP000828390"/>
    </source>
</evidence>
<dbReference type="Pfam" id="PF21731">
    <property type="entry name" value="TARSH_C"/>
    <property type="match status" value="1"/>
</dbReference>